<evidence type="ECO:0000313" key="2">
    <source>
        <dbReference type="EMBL" id="MCT2589899.1"/>
    </source>
</evidence>
<accession>A0ABT2JRN1</accession>
<feature type="domain" description="ArsA/GET3 Anion-transporting ATPase-like" evidence="1">
    <location>
        <begin position="5"/>
        <end position="180"/>
    </location>
</feature>
<proteinExistence type="predicted"/>
<dbReference type="Pfam" id="PF02374">
    <property type="entry name" value="ArsA_ATPase"/>
    <property type="match status" value="1"/>
</dbReference>
<dbReference type="PANTHER" id="PTHR10803">
    <property type="entry name" value="ARSENICAL PUMP-DRIVING ATPASE ARSENITE-TRANSLOCATING ATPASE"/>
    <property type="match status" value="1"/>
</dbReference>
<dbReference type="EMBL" id="JAJAGO010000003">
    <property type="protein sequence ID" value="MCT2589899.1"/>
    <property type="molecule type" value="Genomic_DNA"/>
</dbReference>
<keyword evidence="3" id="KW-1185">Reference proteome</keyword>
<dbReference type="InterPro" id="IPR025723">
    <property type="entry name" value="ArsA/GET3_ATPase-like"/>
</dbReference>
<dbReference type="Gene3D" id="3.40.50.300">
    <property type="entry name" value="P-loop containing nucleotide triphosphate hydrolases"/>
    <property type="match status" value="1"/>
</dbReference>
<organism evidence="2 3">
    <name type="scientific">Streptomyces gossypii</name>
    <dbReference type="NCBI Taxonomy" id="2883101"/>
    <lineage>
        <taxon>Bacteria</taxon>
        <taxon>Bacillati</taxon>
        <taxon>Actinomycetota</taxon>
        <taxon>Actinomycetes</taxon>
        <taxon>Kitasatosporales</taxon>
        <taxon>Streptomycetaceae</taxon>
        <taxon>Streptomyces</taxon>
    </lineage>
</organism>
<dbReference type="Proteomes" id="UP001156389">
    <property type="component" value="Unassembled WGS sequence"/>
</dbReference>
<protein>
    <submittedName>
        <fullName evidence="2">AAA family ATPase</fullName>
    </submittedName>
</protein>
<dbReference type="InterPro" id="IPR016300">
    <property type="entry name" value="ATPase_ArsA/GET3"/>
</dbReference>
<comment type="caution">
    <text evidence="2">The sequence shown here is derived from an EMBL/GenBank/DDBJ whole genome shotgun (WGS) entry which is preliminary data.</text>
</comment>
<evidence type="ECO:0000259" key="1">
    <source>
        <dbReference type="Pfam" id="PF02374"/>
    </source>
</evidence>
<name>A0ABT2JRN1_9ACTN</name>
<dbReference type="InterPro" id="IPR027417">
    <property type="entry name" value="P-loop_NTPase"/>
</dbReference>
<gene>
    <name evidence="2" type="ORF">LHJ74_08225</name>
</gene>
<dbReference type="PANTHER" id="PTHR10803:SF31">
    <property type="entry name" value="ATPASE RV3679-RELATED"/>
    <property type="match status" value="1"/>
</dbReference>
<sequence length="355" mass="37012">MSRLHVVTGKGGTGKTTVAAALALALADEGRRTLLVEVEGRQGIAQLFETQALPYEERKIAVAYGGGEVYALAIDAERALLDYLQMFYKLGSAGRALNKIGAIDFATTVAPGLRDVLLTGKACEAVRRRDRKGRRVYDAVVMDAPPTGRITRFLGVNDEVAGLAKIGPVHNQAQAVMRVLKSAETAVHLVTLLEEMPVQETVDGVAELRSAGLPVGSVVVNMTRPQLLDTAALDTAALDTAAGAAAGTGEVPVGTAEAAEAPLGAGGGARAGLAHALSRVGLGGDRPGGRADRLVEPLLRQGREYAERLALERAQRAEIDELGLPVYELGLLADGGDLAGLYALSADLRDQGVLK</sequence>
<evidence type="ECO:0000313" key="3">
    <source>
        <dbReference type="Proteomes" id="UP001156389"/>
    </source>
</evidence>
<reference evidence="2 3" key="1">
    <citation type="submission" date="2021-10" db="EMBL/GenBank/DDBJ databases">
        <title>Streptomyces gossypii sp. nov., isolated from soil collected from cotton field.</title>
        <authorList>
            <person name="Ge X."/>
            <person name="Chen X."/>
            <person name="Liu W."/>
        </authorList>
    </citation>
    <scope>NUCLEOTIDE SEQUENCE [LARGE SCALE GENOMIC DNA]</scope>
    <source>
        <strain evidence="2 3">N2-109</strain>
    </source>
</reference>
<dbReference type="RefSeq" id="WP_260216997.1">
    <property type="nucleotide sequence ID" value="NZ_JAJAGO010000003.1"/>
</dbReference>
<dbReference type="SUPFAM" id="SSF52540">
    <property type="entry name" value="P-loop containing nucleoside triphosphate hydrolases"/>
    <property type="match status" value="1"/>
</dbReference>